<reference evidence="1 2" key="1">
    <citation type="submission" date="2019-04" db="EMBL/GenBank/DDBJ databases">
        <title>An improved genome assembly and genetic linkage map for asparagus bean, Vigna unguiculata ssp. sesquipedialis.</title>
        <authorList>
            <person name="Xia Q."/>
            <person name="Zhang R."/>
            <person name="Dong Y."/>
        </authorList>
    </citation>
    <scope>NUCLEOTIDE SEQUENCE [LARGE SCALE GENOMIC DNA]</scope>
    <source>
        <tissue evidence="1">Leaf</tissue>
    </source>
</reference>
<protein>
    <submittedName>
        <fullName evidence="1">Uncharacterized protein</fullName>
    </submittedName>
</protein>
<evidence type="ECO:0000313" key="1">
    <source>
        <dbReference type="EMBL" id="QCD80739.1"/>
    </source>
</evidence>
<dbReference type="AlphaFoldDB" id="A0A4D6KYI5"/>
<evidence type="ECO:0000313" key="2">
    <source>
        <dbReference type="Proteomes" id="UP000501690"/>
    </source>
</evidence>
<name>A0A4D6KYI5_VIGUN</name>
<keyword evidence="2" id="KW-1185">Reference proteome</keyword>
<dbReference type="Proteomes" id="UP000501690">
    <property type="component" value="Linkage Group LG2"/>
</dbReference>
<dbReference type="EMBL" id="CP039346">
    <property type="protein sequence ID" value="QCD80739.1"/>
    <property type="molecule type" value="Genomic_DNA"/>
</dbReference>
<accession>A0A4D6KYI5</accession>
<gene>
    <name evidence="1" type="ORF">DEO72_LG2g1061</name>
</gene>
<sequence>MNRVDNALLGLLTALGQASSKLSSSSQVHFSNLVPFCAAVPVLRSAIRAAGSVGLRVETRY</sequence>
<proteinExistence type="predicted"/>
<organism evidence="1 2">
    <name type="scientific">Vigna unguiculata</name>
    <name type="common">Cowpea</name>
    <dbReference type="NCBI Taxonomy" id="3917"/>
    <lineage>
        <taxon>Eukaryota</taxon>
        <taxon>Viridiplantae</taxon>
        <taxon>Streptophyta</taxon>
        <taxon>Embryophyta</taxon>
        <taxon>Tracheophyta</taxon>
        <taxon>Spermatophyta</taxon>
        <taxon>Magnoliopsida</taxon>
        <taxon>eudicotyledons</taxon>
        <taxon>Gunneridae</taxon>
        <taxon>Pentapetalae</taxon>
        <taxon>rosids</taxon>
        <taxon>fabids</taxon>
        <taxon>Fabales</taxon>
        <taxon>Fabaceae</taxon>
        <taxon>Papilionoideae</taxon>
        <taxon>50 kb inversion clade</taxon>
        <taxon>NPAAA clade</taxon>
        <taxon>indigoferoid/millettioid clade</taxon>
        <taxon>Phaseoleae</taxon>
        <taxon>Vigna</taxon>
    </lineage>
</organism>